<protein>
    <recommendedName>
        <fullName evidence="4">DUF5673 domain-containing protein</fullName>
    </recommendedName>
</protein>
<evidence type="ECO:0008006" key="4">
    <source>
        <dbReference type="Google" id="ProtNLM"/>
    </source>
</evidence>
<organism evidence="2 3">
    <name type="scientific">Candidatus Harrisonbacteria bacterium RIFCSPLOWO2_01_FULL_44_18</name>
    <dbReference type="NCBI Taxonomy" id="1798407"/>
    <lineage>
        <taxon>Bacteria</taxon>
        <taxon>Candidatus Harrisoniibacteriota</taxon>
    </lineage>
</organism>
<dbReference type="STRING" id="1798407.A3A16_02375"/>
<feature type="transmembrane region" description="Helical" evidence="1">
    <location>
        <begin position="20"/>
        <end position="37"/>
    </location>
</feature>
<sequence length="157" mass="18716">MEKEIKWSAPEFTYYHKDVSWYWVTIIAAIIILAIAFLQKNFLFAIFVIIAETMIIFWGRQSPKDIDFRLDERGLDIGGLKFYAYENLIGFTPKTPDHEKPEFTELIFRTKAKISPYLKVWINSKDNEKVKNFLLRFMPEIEHDESLTDHIAKFLRF</sequence>
<gene>
    <name evidence="2" type="ORF">A3A16_02375</name>
</gene>
<feature type="transmembrane region" description="Helical" evidence="1">
    <location>
        <begin position="42"/>
        <end position="59"/>
    </location>
</feature>
<proteinExistence type="predicted"/>
<evidence type="ECO:0000313" key="3">
    <source>
        <dbReference type="Proteomes" id="UP000177942"/>
    </source>
</evidence>
<dbReference type="EMBL" id="MHJJ01000004">
    <property type="protein sequence ID" value="OGY66135.1"/>
    <property type="molecule type" value="Genomic_DNA"/>
</dbReference>
<keyword evidence="1" id="KW-1133">Transmembrane helix</keyword>
<dbReference type="AlphaFoldDB" id="A0A1G1ZNQ4"/>
<keyword evidence="1" id="KW-0812">Transmembrane</keyword>
<evidence type="ECO:0000313" key="2">
    <source>
        <dbReference type="EMBL" id="OGY66135.1"/>
    </source>
</evidence>
<accession>A0A1G1ZNQ4</accession>
<evidence type="ECO:0000256" key="1">
    <source>
        <dbReference type="SAM" id="Phobius"/>
    </source>
</evidence>
<comment type="caution">
    <text evidence="2">The sequence shown here is derived from an EMBL/GenBank/DDBJ whole genome shotgun (WGS) entry which is preliminary data.</text>
</comment>
<name>A0A1G1ZNQ4_9BACT</name>
<reference evidence="2 3" key="1">
    <citation type="journal article" date="2016" name="Nat. Commun.">
        <title>Thousands of microbial genomes shed light on interconnected biogeochemical processes in an aquifer system.</title>
        <authorList>
            <person name="Anantharaman K."/>
            <person name="Brown C.T."/>
            <person name="Hug L.A."/>
            <person name="Sharon I."/>
            <person name="Castelle C.J."/>
            <person name="Probst A.J."/>
            <person name="Thomas B.C."/>
            <person name="Singh A."/>
            <person name="Wilkins M.J."/>
            <person name="Karaoz U."/>
            <person name="Brodie E.L."/>
            <person name="Williams K.H."/>
            <person name="Hubbard S.S."/>
            <person name="Banfield J.F."/>
        </authorList>
    </citation>
    <scope>NUCLEOTIDE SEQUENCE [LARGE SCALE GENOMIC DNA]</scope>
</reference>
<keyword evidence="1" id="KW-0472">Membrane</keyword>
<dbReference type="Proteomes" id="UP000177942">
    <property type="component" value="Unassembled WGS sequence"/>
</dbReference>